<keyword evidence="4" id="KW-1185">Reference proteome</keyword>
<organism evidence="3 4">
    <name type="scientific">Nocardiopsis mangrovi</name>
    <dbReference type="NCBI Taxonomy" id="1179818"/>
    <lineage>
        <taxon>Bacteria</taxon>
        <taxon>Bacillati</taxon>
        <taxon>Actinomycetota</taxon>
        <taxon>Actinomycetes</taxon>
        <taxon>Streptosporangiales</taxon>
        <taxon>Nocardiopsidaceae</taxon>
        <taxon>Nocardiopsis</taxon>
    </lineage>
</organism>
<evidence type="ECO:0000259" key="2">
    <source>
        <dbReference type="Pfam" id="PF03067"/>
    </source>
</evidence>
<evidence type="ECO:0000256" key="1">
    <source>
        <dbReference type="ARBA" id="ARBA00022729"/>
    </source>
</evidence>
<evidence type="ECO:0000313" key="3">
    <source>
        <dbReference type="EMBL" id="MFC4563015.1"/>
    </source>
</evidence>
<keyword evidence="1" id="KW-0732">Signal</keyword>
<dbReference type="PANTHER" id="PTHR34823:SF1">
    <property type="entry name" value="CHITIN-BINDING TYPE-4 DOMAIN-CONTAINING PROTEIN"/>
    <property type="match status" value="1"/>
</dbReference>
<dbReference type="Gene3D" id="2.70.50.50">
    <property type="entry name" value="chitin-binding protein cbp21"/>
    <property type="match status" value="1"/>
</dbReference>
<comment type="caution">
    <text evidence="3">The sequence shown here is derived from an EMBL/GenBank/DDBJ whole genome shotgun (WGS) entry which is preliminary data.</text>
</comment>
<dbReference type="Pfam" id="PF03067">
    <property type="entry name" value="LPMO_10"/>
    <property type="match status" value="1"/>
</dbReference>
<name>A0ABV9DW79_9ACTN</name>
<keyword evidence="3" id="KW-0503">Monooxygenase</keyword>
<evidence type="ECO:0000313" key="4">
    <source>
        <dbReference type="Proteomes" id="UP001595923"/>
    </source>
</evidence>
<dbReference type="EMBL" id="JBHSFQ010000012">
    <property type="protein sequence ID" value="MFC4563015.1"/>
    <property type="molecule type" value="Genomic_DNA"/>
</dbReference>
<dbReference type="Proteomes" id="UP001595923">
    <property type="component" value="Unassembled WGS sequence"/>
</dbReference>
<protein>
    <submittedName>
        <fullName evidence="3">Lytic polysaccharide monooxygenase</fullName>
    </submittedName>
</protein>
<dbReference type="InterPro" id="IPR014756">
    <property type="entry name" value="Ig_E-set"/>
</dbReference>
<dbReference type="RefSeq" id="WP_378574707.1">
    <property type="nucleotide sequence ID" value="NZ_JBHSFQ010000012.1"/>
</dbReference>
<dbReference type="InterPro" id="IPR051024">
    <property type="entry name" value="GlcNAc_Chitin_IntDeg"/>
</dbReference>
<accession>A0ABV9DW79</accession>
<keyword evidence="3" id="KW-0560">Oxidoreductase</keyword>
<dbReference type="SUPFAM" id="SSF81296">
    <property type="entry name" value="E set domains"/>
    <property type="match status" value="1"/>
</dbReference>
<gene>
    <name evidence="3" type="ORF">ACFO4E_14215</name>
</gene>
<proteinExistence type="predicted"/>
<feature type="domain" description="Chitin-binding type-4" evidence="2">
    <location>
        <begin position="36"/>
        <end position="230"/>
    </location>
</feature>
<dbReference type="InterPro" id="IPR004302">
    <property type="entry name" value="Cellulose/chitin-bd_N"/>
</dbReference>
<sequence length="233" mass="25229">MSSARSLSSPFRRVSVVGSAVLILLSVFLVGNAAAHGSTIDPPSRNYGCWQRWGGDFQNPDMATEDPMCWQAWQADVQAMWNWNGLYREQVGGDHEGALPDGQLCSGGRTASGRYDAMDTPGAWQTTDVANDFTVTVHDQALHGADYYRVYVTEQGFDPLTERLGWDDLELAGQTGVVAPGAGSPSTEPGLNGVSVEIDVSAPGRSGRHIVFMVWQASHFDQTFYGCSDVNFS</sequence>
<dbReference type="PANTHER" id="PTHR34823">
    <property type="entry name" value="GLCNAC-BINDING PROTEIN A"/>
    <property type="match status" value="1"/>
</dbReference>
<dbReference type="CDD" id="cd21177">
    <property type="entry name" value="LPMO_AA10"/>
    <property type="match status" value="1"/>
</dbReference>
<reference evidence="4" key="1">
    <citation type="journal article" date="2019" name="Int. J. Syst. Evol. Microbiol.">
        <title>The Global Catalogue of Microorganisms (GCM) 10K type strain sequencing project: providing services to taxonomists for standard genome sequencing and annotation.</title>
        <authorList>
            <consortium name="The Broad Institute Genomics Platform"/>
            <consortium name="The Broad Institute Genome Sequencing Center for Infectious Disease"/>
            <person name="Wu L."/>
            <person name="Ma J."/>
        </authorList>
    </citation>
    <scope>NUCLEOTIDE SEQUENCE [LARGE SCALE GENOMIC DNA]</scope>
    <source>
        <strain evidence="4">XZYJ18</strain>
    </source>
</reference>
<dbReference type="GO" id="GO:0004497">
    <property type="term" value="F:monooxygenase activity"/>
    <property type="evidence" value="ECO:0007669"/>
    <property type="project" value="UniProtKB-KW"/>
</dbReference>